<reference evidence="3" key="1">
    <citation type="submission" date="2023-07" db="EMBL/GenBank/DDBJ databases">
        <authorList>
            <person name="Yue Y."/>
        </authorList>
    </citation>
    <scope>NUCLEOTIDE SEQUENCE [LARGE SCALE GENOMIC DNA]</scope>
    <source>
        <strain evidence="3">D23</strain>
    </source>
</reference>
<sequence>MDIDTITEITLNLLPAILVGAIAYYFFKKHIENENNRRRYMLQKSMQREAFPLRLQAYERMALFLERISPSKLLTRVHPNSSNKGDYEALLIATIEQEFEHNLSQQIYVSDECWNVIRGAKNATIQLIRKATMNEKTDTANKLREIALTDLMDKQAPSSTALAFIKEEVGEMW</sequence>
<dbReference type="InterPro" id="IPR057695">
    <property type="entry name" value="DUF7935"/>
</dbReference>
<feature type="transmembrane region" description="Helical" evidence="1">
    <location>
        <begin position="6"/>
        <end position="27"/>
    </location>
</feature>
<comment type="caution">
    <text evidence="2">The sequence shown here is derived from an EMBL/GenBank/DDBJ whole genome shotgun (WGS) entry which is preliminary data.</text>
</comment>
<evidence type="ECO:0000256" key="1">
    <source>
        <dbReference type="SAM" id="Phobius"/>
    </source>
</evidence>
<evidence type="ECO:0008006" key="4">
    <source>
        <dbReference type="Google" id="ProtNLM"/>
    </source>
</evidence>
<keyword evidence="3" id="KW-1185">Reference proteome</keyword>
<keyword evidence="1" id="KW-0812">Transmembrane</keyword>
<gene>
    <name evidence="2" type="ORF">LBU54_04375</name>
</gene>
<evidence type="ECO:0000313" key="2">
    <source>
        <dbReference type="EMBL" id="MCA0131809.1"/>
    </source>
</evidence>
<dbReference type="EMBL" id="JAIUJR010000002">
    <property type="protein sequence ID" value="MCA0131809.1"/>
    <property type="molecule type" value="Genomic_DNA"/>
</dbReference>
<organism evidence="2 3">
    <name type="scientific">Winogradskyella alexanderae</name>
    <dbReference type="NCBI Taxonomy" id="2877123"/>
    <lineage>
        <taxon>Bacteria</taxon>
        <taxon>Pseudomonadati</taxon>
        <taxon>Bacteroidota</taxon>
        <taxon>Flavobacteriia</taxon>
        <taxon>Flavobacteriales</taxon>
        <taxon>Flavobacteriaceae</taxon>
        <taxon>Winogradskyella</taxon>
    </lineage>
</organism>
<proteinExistence type="predicted"/>
<dbReference type="Proteomes" id="UP001198901">
    <property type="component" value="Unassembled WGS sequence"/>
</dbReference>
<protein>
    <recommendedName>
        <fullName evidence="4">DUF2726 domain-containing protein</fullName>
    </recommendedName>
</protein>
<keyword evidence="1" id="KW-1133">Transmembrane helix</keyword>
<name>A0ABS7XP71_9FLAO</name>
<evidence type="ECO:0000313" key="3">
    <source>
        <dbReference type="Proteomes" id="UP001198901"/>
    </source>
</evidence>
<dbReference type="Pfam" id="PF25589">
    <property type="entry name" value="DUF7935"/>
    <property type="match status" value="1"/>
</dbReference>
<accession>A0ABS7XP71</accession>
<keyword evidence="1" id="KW-0472">Membrane</keyword>
<dbReference type="RefSeq" id="WP_224526391.1">
    <property type="nucleotide sequence ID" value="NZ_JAIUJR010000002.1"/>
</dbReference>